<name>A0ACC0LEU5_RHOML</name>
<proteinExistence type="predicted"/>
<gene>
    <name evidence="1" type="ORF">RHMOL_Rhmol12G0057600</name>
</gene>
<organism evidence="1 2">
    <name type="scientific">Rhododendron molle</name>
    <name type="common">Chinese azalea</name>
    <name type="synonym">Azalea mollis</name>
    <dbReference type="NCBI Taxonomy" id="49168"/>
    <lineage>
        <taxon>Eukaryota</taxon>
        <taxon>Viridiplantae</taxon>
        <taxon>Streptophyta</taxon>
        <taxon>Embryophyta</taxon>
        <taxon>Tracheophyta</taxon>
        <taxon>Spermatophyta</taxon>
        <taxon>Magnoliopsida</taxon>
        <taxon>eudicotyledons</taxon>
        <taxon>Gunneridae</taxon>
        <taxon>Pentapetalae</taxon>
        <taxon>asterids</taxon>
        <taxon>Ericales</taxon>
        <taxon>Ericaceae</taxon>
        <taxon>Ericoideae</taxon>
        <taxon>Rhodoreae</taxon>
        <taxon>Rhododendron</taxon>
    </lineage>
</organism>
<reference evidence="1" key="1">
    <citation type="submission" date="2022-02" db="EMBL/GenBank/DDBJ databases">
        <title>Plant Genome Project.</title>
        <authorList>
            <person name="Zhang R.-G."/>
        </authorList>
    </citation>
    <scope>NUCLEOTIDE SEQUENCE</scope>
    <source>
        <strain evidence="1">AT1</strain>
    </source>
</reference>
<sequence length="547" mass="60038">MGESTATAALDVENKVGESVASGATLEASVSFGRFERDSLSWEKWSSFSQNKYLEEVEKFSAPGSVAQKKAYFEAHYKKVASRKAKPQGQEEKQSEIKALTMNDGNGEEILHRNTSGTDTEVDIVMGQSSGEEVEQVSDSNCVLDSSLLDESNDSATSTIECRNSLVDGAKEEFDSIPDSIELSELEEAVVVQEGTCINGSQETVKLLPAIVQEETNLNGAQDMVQFRLVLEETRNKLEIEKDTANLDSSIISEKIIPTRKERDLARTKKKPASPLPKKSPQISTPKLAKLTPSPTLMSASSSITKRESGLAFPRSKNLSAGERKEIVPPPLHMSASLSPANSESTPPTMTRKSLIMEKMGDKDIVKRAFKTFQNNFNQVRSSSSSYEMSSREKEVSTARPEQKFSSSLTSRKENKGLRKAAEKVDAQKGQLGRSLNSPLARSLKGASMDQRIAKPAPSSIGSISDGRAEKQREFSNKLEEKSYAKEVEITRLHSKPKEGKLRQSLNSKATPMPGSYMGHGISKNLLDKYRDLIGTSLNSRSDTPRK</sequence>
<evidence type="ECO:0000313" key="1">
    <source>
        <dbReference type="EMBL" id="KAI8527204.1"/>
    </source>
</evidence>
<protein>
    <submittedName>
        <fullName evidence="1">Uncharacterized protein</fullName>
    </submittedName>
</protein>
<evidence type="ECO:0000313" key="2">
    <source>
        <dbReference type="Proteomes" id="UP001062846"/>
    </source>
</evidence>
<dbReference type="EMBL" id="CM046399">
    <property type="protein sequence ID" value="KAI8527204.1"/>
    <property type="molecule type" value="Genomic_DNA"/>
</dbReference>
<keyword evidence="2" id="KW-1185">Reference proteome</keyword>
<accession>A0ACC0LEU5</accession>
<comment type="caution">
    <text evidence="1">The sequence shown here is derived from an EMBL/GenBank/DDBJ whole genome shotgun (WGS) entry which is preliminary data.</text>
</comment>
<dbReference type="Proteomes" id="UP001062846">
    <property type="component" value="Chromosome 12"/>
</dbReference>